<name>A0A7Y7RP47_9PSED</name>
<reference evidence="1 2" key="1">
    <citation type="submission" date="2020-04" db="EMBL/GenBank/DDBJ databases">
        <title>Molecular characterization of pseudomonads from Agaricus bisporus reveal novel blotch 2 pathogens in Western Europe.</title>
        <authorList>
            <person name="Taparia T."/>
            <person name="Krijger M."/>
            <person name="Haynes E."/>
            <person name="Elpinstone J.G."/>
            <person name="Noble R."/>
            <person name="Van Der Wolf J."/>
        </authorList>
    </citation>
    <scope>NUCLEOTIDE SEQUENCE [LARGE SCALE GENOMIC DNA]</scope>
    <source>
        <strain evidence="1 2">B7002</strain>
    </source>
</reference>
<dbReference type="EMBL" id="JACAOZ010000006">
    <property type="protein sequence ID" value="NVZ55839.1"/>
    <property type="molecule type" value="Genomic_DNA"/>
</dbReference>
<evidence type="ECO:0000313" key="1">
    <source>
        <dbReference type="EMBL" id="NVZ55839.1"/>
    </source>
</evidence>
<proteinExistence type="predicted"/>
<protein>
    <submittedName>
        <fullName evidence="1">Uncharacterized protein</fullName>
    </submittedName>
</protein>
<sequence>MFVNEQVESDGTIKLSSQGTTRIEGNLIAEQNIEVSANDSITVANSNIASKNGAVELSTERKIFMIGSKTAGNDNRLSAKSGDGSRQDGAVNILNSTLTASSMNQGHGKLQIKGDFDVVGPITPFEDSKKGVVITGSTLNANEMVIKGSGSDGVHLAGGNTFVANDIDIVGVAPAGYLGDSFRTGDGVKLTGSNTFTAFNKISIKGDGERYGVSFNGTSVFNAATVSVTGNIELSAPEYNYGIRFNGAVDLQNAGNFEFISNGQAIAVPRYL</sequence>
<dbReference type="AlphaFoldDB" id="A0A7Y7RP47"/>
<evidence type="ECO:0000313" key="2">
    <source>
        <dbReference type="Proteomes" id="UP000560470"/>
    </source>
</evidence>
<dbReference type="RefSeq" id="WP_177033050.1">
    <property type="nucleotide sequence ID" value="NZ_JACAOZ010000006.1"/>
</dbReference>
<gene>
    <name evidence="1" type="ORF">HX797_06135</name>
</gene>
<comment type="caution">
    <text evidence="1">The sequence shown here is derived from an EMBL/GenBank/DDBJ whole genome shotgun (WGS) entry which is preliminary data.</text>
</comment>
<accession>A0A7Y7RP47</accession>
<dbReference type="Proteomes" id="UP000560470">
    <property type="component" value="Unassembled WGS sequence"/>
</dbReference>
<organism evidence="1 2">
    <name type="scientific">Pseudomonas edaphica</name>
    <dbReference type="NCBI Taxonomy" id="2006980"/>
    <lineage>
        <taxon>Bacteria</taxon>
        <taxon>Pseudomonadati</taxon>
        <taxon>Pseudomonadota</taxon>
        <taxon>Gammaproteobacteria</taxon>
        <taxon>Pseudomonadales</taxon>
        <taxon>Pseudomonadaceae</taxon>
        <taxon>Pseudomonas</taxon>
    </lineage>
</organism>